<dbReference type="HOGENOM" id="CLU_2817298_0_0_1"/>
<accession>K3Y0N6</accession>
<reference evidence="2" key="2">
    <citation type="submission" date="2018-08" db="UniProtKB">
        <authorList>
            <consortium name="EnsemblPlants"/>
        </authorList>
    </citation>
    <scope>IDENTIFICATION</scope>
    <source>
        <strain evidence="2">Yugu1</strain>
    </source>
</reference>
<feature type="transmembrane region" description="Helical" evidence="1">
    <location>
        <begin position="30"/>
        <end position="63"/>
    </location>
</feature>
<name>K3Y0N6_SETIT</name>
<evidence type="ECO:0000256" key="1">
    <source>
        <dbReference type="SAM" id="Phobius"/>
    </source>
</evidence>
<keyword evidence="1" id="KW-0472">Membrane</keyword>
<proteinExistence type="predicted"/>
<keyword evidence="1" id="KW-0812">Transmembrane</keyword>
<dbReference type="Proteomes" id="UP000004995">
    <property type="component" value="Unassembled WGS sequence"/>
</dbReference>
<organism evidence="2 3">
    <name type="scientific">Setaria italica</name>
    <name type="common">Foxtail millet</name>
    <name type="synonym">Panicum italicum</name>
    <dbReference type="NCBI Taxonomy" id="4555"/>
    <lineage>
        <taxon>Eukaryota</taxon>
        <taxon>Viridiplantae</taxon>
        <taxon>Streptophyta</taxon>
        <taxon>Embryophyta</taxon>
        <taxon>Tracheophyta</taxon>
        <taxon>Spermatophyta</taxon>
        <taxon>Magnoliopsida</taxon>
        <taxon>Liliopsida</taxon>
        <taxon>Poales</taxon>
        <taxon>Poaceae</taxon>
        <taxon>PACMAD clade</taxon>
        <taxon>Panicoideae</taxon>
        <taxon>Panicodae</taxon>
        <taxon>Paniceae</taxon>
        <taxon>Cenchrinae</taxon>
        <taxon>Setaria</taxon>
    </lineage>
</organism>
<dbReference type="EMBL" id="AGNK02002585">
    <property type="status" value="NOT_ANNOTATED_CDS"/>
    <property type="molecule type" value="Genomic_DNA"/>
</dbReference>
<protein>
    <submittedName>
        <fullName evidence="2">Uncharacterized protein</fullName>
    </submittedName>
</protein>
<dbReference type="EnsemblPlants" id="KQL11202">
    <property type="protein sequence ID" value="KQL11202"/>
    <property type="gene ID" value="SETIT_007747mg"/>
</dbReference>
<evidence type="ECO:0000313" key="3">
    <source>
        <dbReference type="Proteomes" id="UP000004995"/>
    </source>
</evidence>
<keyword evidence="3" id="KW-1185">Reference proteome</keyword>
<dbReference type="Gramene" id="KQL11202">
    <property type="protein sequence ID" value="KQL11202"/>
    <property type="gene ID" value="SETIT_007747mg"/>
</dbReference>
<keyword evidence="1" id="KW-1133">Transmembrane helix</keyword>
<dbReference type="AlphaFoldDB" id="K3Y0N6"/>
<dbReference type="InParanoid" id="K3Y0N6"/>
<reference evidence="3" key="1">
    <citation type="journal article" date="2012" name="Nat. Biotechnol.">
        <title>Reference genome sequence of the model plant Setaria.</title>
        <authorList>
            <person name="Bennetzen J.L."/>
            <person name="Schmutz J."/>
            <person name="Wang H."/>
            <person name="Percifield R."/>
            <person name="Hawkins J."/>
            <person name="Pontaroli A.C."/>
            <person name="Estep M."/>
            <person name="Feng L."/>
            <person name="Vaughn J.N."/>
            <person name="Grimwood J."/>
            <person name="Jenkins J."/>
            <person name="Barry K."/>
            <person name="Lindquist E."/>
            <person name="Hellsten U."/>
            <person name="Deshpande S."/>
            <person name="Wang X."/>
            <person name="Wu X."/>
            <person name="Mitros T."/>
            <person name="Triplett J."/>
            <person name="Yang X."/>
            <person name="Ye C.Y."/>
            <person name="Mauro-Herrera M."/>
            <person name="Wang L."/>
            <person name="Li P."/>
            <person name="Sharma M."/>
            <person name="Sharma R."/>
            <person name="Ronald P.C."/>
            <person name="Panaud O."/>
            <person name="Kellogg E.A."/>
            <person name="Brutnell T.P."/>
            <person name="Doust A.N."/>
            <person name="Tuskan G.A."/>
            <person name="Rokhsar D."/>
            <person name="Devos K.M."/>
        </authorList>
    </citation>
    <scope>NUCLEOTIDE SEQUENCE [LARGE SCALE GENOMIC DNA]</scope>
    <source>
        <strain evidence="3">cv. Yugu1</strain>
    </source>
</reference>
<sequence length="67" mass="7122">MDRCKGPEMELKNMEWSSPKQALILCPNHYYTAAAAATAVISLACCCLCVLCCACDLLTALLCSGCS</sequence>
<evidence type="ECO:0000313" key="2">
    <source>
        <dbReference type="EnsemblPlants" id="KQL11202"/>
    </source>
</evidence>